<dbReference type="Proteomes" id="UP000186795">
    <property type="component" value="Unassembled WGS sequence"/>
</dbReference>
<dbReference type="RefSeq" id="WP_076523967.1">
    <property type="nucleotide sequence ID" value="NZ_CP048103.1"/>
</dbReference>
<dbReference type="EMBL" id="FTOD01000003">
    <property type="protein sequence ID" value="SIS59629.1"/>
    <property type="molecule type" value="Genomic_DNA"/>
</dbReference>
<keyword evidence="4" id="KW-1185">Reference proteome</keyword>
<dbReference type="GO" id="GO:0033745">
    <property type="term" value="F:L-methionine-(R)-S-oxide reductase activity"/>
    <property type="evidence" value="ECO:0007669"/>
    <property type="project" value="TreeGrafter"/>
</dbReference>
<evidence type="ECO:0000313" key="4">
    <source>
        <dbReference type="Proteomes" id="UP000186795"/>
    </source>
</evidence>
<comment type="similarity">
    <text evidence="1">Belongs to the free Met sulfoxide reductase family.</text>
</comment>
<reference evidence="4" key="1">
    <citation type="submission" date="2017-01" db="EMBL/GenBank/DDBJ databases">
        <authorList>
            <person name="Varghese N."/>
            <person name="Submissions S."/>
        </authorList>
    </citation>
    <scope>NUCLEOTIDE SEQUENCE [LARGE SCALE GENOMIC DNA]</scope>
    <source>
        <strain evidence="4">DSM 45196</strain>
    </source>
</reference>
<dbReference type="PROSITE" id="PS01320">
    <property type="entry name" value="UPF0067"/>
    <property type="match status" value="1"/>
</dbReference>
<dbReference type="OrthoDB" id="9796252at2"/>
<dbReference type="SMART" id="SM00065">
    <property type="entry name" value="GAF"/>
    <property type="match status" value="1"/>
</dbReference>
<dbReference type="InterPro" id="IPR000614">
    <property type="entry name" value="FRMsr_CS"/>
</dbReference>
<dbReference type="PANTHER" id="PTHR21021:SF15">
    <property type="entry name" value="FREE METHIONINE-R-SULFOXIDE REDUCTASE"/>
    <property type="match status" value="1"/>
</dbReference>
<evidence type="ECO:0000256" key="1">
    <source>
        <dbReference type="ARBA" id="ARBA00038454"/>
    </source>
</evidence>
<evidence type="ECO:0000259" key="2">
    <source>
        <dbReference type="PROSITE" id="PS50003"/>
    </source>
</evidence>
<dbReference type="InterPro" id="IPR029016">
    <property type="entry name" value="GAF-like_dom_sf"/>
</dbReference>
<dbReference type="Pfam" id="PF13185">
    <property type="entry name" value="GAF_2"/>
    <property type="match status" value="1"/>
</dbReference>
<sequence>MFQLKRVEGKKEEQYRSLLAQAESLLADERDWVANLANTASLLYHSLEEVNWAGFYLLRGDELLLGPFSGLPACIRIPLGKGVCGTAVQERATQLVPDVHQFPGHIACDAASRSEIVIPLQAEGRIVGVLDIDSPVPDRFDEVDRDGLEKLARIVEESIDWSKMV</sequence>
<name>A0A1N7KDK2_9BACL</name>
<gene>
    <name evidence="3" type="ORF">SAMN05421790_10313</name>
</gene>
<organism evidence="3 4">
    <name type="scientific">Kroppenstedtia eburnea</name>
    <dbReference type="NCBI Taxonomy" id="714067"/>
    <lineage>
        <taxon>Bacteria</taxon>
        <taxon>Bacillati</taxon>
        <taxon>Bacillota</taxon>
        <taxon>Bacilli</taxon>
        <taxon>Bacillales</taxon>
        <taxon>Thermoactinomycetaceae</taxon>
        <taxon>Kroppenstedtia</taxon>
    </lineage>
</organism>
<proteinExistence type="inferred from homology"/>
<protein>
    <submittedName>
        <fullName evidence="3">GAF domain-containing protein</fullName>
    </submittedName>
</protein>
<dbReference type="InterPro" id="IPR051330">
    <property type="entry name" value="Phosphatase_reg/MetRdx"/>
</dbReference>
<dbReference type="InterPro" id="IPR001849">
    <property type="entry name" value="PH_domain"/>
</dbReference>
<evidence type="ECO:0000313" key="3">
    <source>
        <dbReference type="EMBL" id="SIS59629.1"/>
    </source>
</evidence>
<dbReference type="PANTHER" id="PTHR21021">
    <property type="entry name" value="GAF/PUTATIVE CYTOSKELETAL PROTEIN"/>
    <property type="match status" value="1"/>
</dbReference>
<accession>A0A1N7KDK2</accession>
<dbReference type="AlphaFoldDB" id="A0A1N7KDK2"/>
<dbReference type="SUPFAM" id="SSF55781">
    <property type="entry name" value="GAF domain-like"/>
    <property type="match status" value="1"/>
</dbReference>
<dbReference type="PROSITE" id="PS50003">
    <property type="entry name" value="PH_DOMAIN"/>
    <property type="match status" value="1"/>
</dbReference>
<dbReference type="Gene3D" id="3.30.450.40">
    <property type="match status" value="1"/>
</dbReference>
<feature type="domain" description="PH" evidence="2">
    <location>
        <begin position="1"/>
        <end position="41"/>
    </location>
</feature>
<dbReference type="GO" id="GO:0005829">
    <property type="term" value="C:cytosol"/>
    <property type="evidence" value="ECO:0007669"/>
    <property type="project" value="TreeGrafter"/>
</dbReference>
<dbReference type="FunFam" id="3.30.450.40:FF:000008">
    <property type="entry name" value="GAF domain-containing proteins"/>
    <property type="match status" value="1"/>
</dbReference>
<dbReference type="InterPro" id="IPR003018">
    <property type="entry name" value="GAF"/>
</dbReference>